<evidence type="ECO:0000313" key="7">
    <source>
        <dbReference type="EMBL" id="CAD9518487.1"/>
    </source>
</evidence>
<dbReference type="SMART" id="SM00450">
    <property type="entry name" value="RHOD"/>
    <property type="match status" value="2"/>
</dbReference>
<dbReference type="FunFam" id="3.40.250.10:FF:000015">
    <property type="entry name" value="Sulfurtransferase"/>
    <property type="match status" value="1"/>
</dbReference>
<feature type="domain" description="Rhodanese" evidence="6">
    <location>
        <begin position="61"/>
        <end position="177"/>
    </location>
</feature>
<dbReference type="PANTHER" id="PTHR11364:SF27">
    <property type="entry name" value="SULFURTRANSFERASE"/>
    <property type="match status" value="1"/>
</dbReference>
<dbReference type="Gene3D" id="3.40.250.10">
    <property type="entry name" value="Rhodanese-like domain"/>
    <property type="match status" value="2"/>
</dbReference>
<dbReference type="FunFam" id="3.40.250.10:FF:000001">
    <property type="entry name" value="Sulfurtransferase"/>
    <property type="match status" value="1"/>
</dbReference>
<dbReference type="GO" id="GO:0004792">
    <property type="term" value="F:thiosulfate-cyanide sulfurtransferase activity"/>
    <property type="evidence" value="ECO:0007669"/>
    <property type="project" value="InterPro"/>
</dbReference>
<sequence>MLLALLSHTRSTILDLLTHVNMLFKRLVLTPALTFAPIRALASAFATPTPPLVSAAWLKDHCAAVKIVDASWYLPAMGRNGHSEYSEQRIPGAVFFDIDATDDCSDLPHMLPSEAFFSQAMGSCGVSNEDHVVIYDGKGIFSAPRLWWMLQAFGHDRVSVLDGGLPAWMRKGYPTELGPAAAPEAVSFSARLRPSAVTDAAQVLAHVGSKSTALIVDARPANRFEGSAPEPRASCRSGHIPGSRNVPFVKLLDEATGTMLPAEDLEKVFAAAGVDVHSETPIINSCGSGVTAAVVQLAMARVGRVKRVSLYDGSWSEWGSDQSKPLATGPQM</sequence>
<proteinExistence type="predicted"/>
<dbReference type="Pfam" id="PF00581">
    <property type="entry name" value="Rhodanese"/>
    <property type="match status" value="2"/>
</dbReference>
<dbReference type="SUPFAM" id="SSF52821">
    <property type="entry name" value="Rhodanese/Cell cycle control phosphatase"/>
    <property type="match status" value="2"/>
</dbReference>
<keyword evidence="4" id="KW-0677">Repeat</keyword>
<dbReference type="InterPro" id="IPR036873">
    <property type="entry name" value="Rhodanese-like_dom_sf"/>
</dbReference>
<name>A0A7S2N3U1_9EUKA</name>
<dbReference type="PROSITE" id="PS00683">
    <property type="entry name" value="RHODANESE_2"/>
    <property type="match status" value="1"/>
</dbReference>
<dbReference type="InterPro" id="IPR001763">
    <property type="entry name" value="Rhodanese-like_dom"/>
</dbReference>
<gene>
    <name evidence="7" type="ORF">CBRE1094_LOCUS33796</name>
</gene>
<evidence type="ECO:0000256" key="4">
    <source>
        <dbReference type="ARBA" id="ARBA00022737"/>
    </source>
</evidence>
<comment type="subcellular location">
    <subcellularLocation>
        <location evidence="1">Cytoplasm</location>
    </subcellularLocation>
</comment>
<reference evidence="7" key="1">
    <citation type="submission" date="2021-01" db="EMBL/GenBank/DDBJ databases">
        <authorList>
            <person name="Corre E."/>
            <person name="Pelletier E."/>
            <person name="Niang G."/>
            <person name="Scheremetjew M."/>
            <person name="Finn R."/>
            <person name="Kale V."/>
            <person name="Holt S."/>
            <person name="Cochrane G."/>
            <person name="Meng A."/>
            <person name="Brown T."/>
            <person name="Cohen L."/>
        </authorList>
    </citation>
    <scope>NUCLEOTIDE SEQUENCE</scope>
    <source>
        <strain evidence="7">UTEX LB 985</strain>
    </source>
</reference>
<dbReference type="CDD" id="cd01449">
    <property type="entry name" value="TST_Repeat_2"/>
    <property type="match status" value="1"/>
</dbReference>
<evidence type="ECO:0000256" key="5">
    <source>
        <dbReference type="RuleBase" id="RU000507"/>
    </source>
</evidence>
<dbReference type="CDD" id="cd01448">
    <property type="entry name" value="TST_Repeat_1"/>
    <property type="match status" value="1"/>
</dbReference>
<dbReference type="GO" id="GO:0005739">
    <property type="term" value="C:mitochondrion"/>
    <property type="evidence" value="ECO:0007669"/>
    <property type="project" value="TreeGrafter"/>
</dbReference>
<protein>
    <recommendedName>
        <fullName evidence="5">Sulfurtransferase</fullName>
    </recommendedName>
</protein>
<evidence type="ECO:0000256" key="3">
    <source>
        <dbReference type="ARBA" id="ARBA00022679"/>
    </source>
</evidence>
<keyword evidence="2" id="KW-0963">Cytoplasm</keyword>
<evidence type="ECO:0000256" key="1">
    <source>
        <dbReference type="ARBA" id="ARBA00004496"/>
    </source>
</evidence>
<dbReference type="NCBIfam" id="NF008557">
    <property type="entry name" value="PRK11493.1"/>
    <property type="match status" value="1"/>
</dbReference>
<dbReference type="PANTHER" id="PTHR11364">
    <property type="entry name" value="THIOSULFATE SULFERTANSFERASE"/>
    <property type="match status" value="1"/>
</dbReference>
<keyword evidence="3 5" id="KW-0808">Transferase</keyword>
<dbReference type="EMBL" id="HBGU01062038">
    <property type="protein sequence ID" value="CAD9518487.1"/>
    <property type="molecule type" value="Transcribed_RNA"/>
</dbReference>
<dbReference type="InterPro" id="IPR045078">
    <property type="entry name" value="TST/MPST-like"/>
</dbReference>
<evidence type="ECO:0000256" key="2">
    <source>
        <dbReference type="ARBA" id="ARBA00022490"/>
    </source>
</evidence>
<accession>A0A7S2N3U1</accession>
<evidence type="ECO:0000259" key="6">
    <source>
        <dbReference type="PROSITE" id="PS50206"/>
    </source>
</evidence>
<dbReference type="PROSITE" id="PS50206">
    <property type="entry name" value="RHODANESE_3"/>
    <property type="match status" value="2"/>
</dbReference>
<organism evidence="7">
    <name type="scientific">Haptolina brevifila</name>
    <dbReference type="NCBI Taxonomy" id="156173"/>
    <lineage>
        <taxon>Eukaryota</taxon>
        <taxon>Haptista</taxon>
        <taxon>Haptophyta</taxon>
        <taxon>Prymnesiophyceae</taxon>
        <taxon>Prymnesiales</taxon>
        <taxon>Prymnesiaceae</taxon>
        <taxon>Haptolina</taxon>
    </lineage>
</organism>
<feature type="domain" description="Rhodanese" evidence="6">
    <location>
        <begin position="209"/>
        <end position="323"/>
    </location>
</feature>
<dbReference type="AlphaFoldDB" id="A0A7S2N3U1"/>
<dbReference type="InterPro" id="IPR001307">
    <property type="entry name" value="Thiosulphate_STrfase_CS"/>
</dbReference>